<comment type="similarity">
    <text evidence="2">Belongs to the bacterial/plant glucose-1-phosphate adenylyltransferase family.</text>
</comment>
<evidence type="ECO:0000256" key="6">
    <source>
        <dbReference type="ARBA" id="ARBA00022840"/>
    </source>
</evidence>
<evidence type="ECO:0000256" key="3">
    <source>
        <dbReference type="ARBA" id="ARBA00011680"/>
    </source>
</evidence>
<sequence>MIRMIATARIVMPKSMVRLSAGRVRFSMPEQALCFLAGANSIFTGEKLLTTPNNDYDADQVMFRILGLIPKAPSFTEEEAENCDEAVSTSDAKQCVSKPKKSKFYSAVVLLNGKGKALIPMHQPFLHDTEELETNSDKRDKSKGGLCKLLIKVDGNRSSRLANFGISDVTRTSLMMTLQFSSSGTPVNVQAKHFLIPGLGRYDHKYSPKLPSKFPKASIFNSHQIPNPILHQPPVNQSVAAIVFGDGSESRLYPLTKRRSEGAIPIASNYRLIDAVVSNCINSNINKIYALTQFNSTSLNSHLSRAYSGASLGKEGFVEVIAAYQSPEDQGWFQGTADAIRRCLWVLEEYPVAEFLVLPGHHLYKMDYQKVIESHRNRKSDITIVASNGITKRDQDQGVGVLKINTENQVMQYSLKSNKEPVNYAVAETLTRCNDSSYSYIPSMGIYLINRATMVNLLNNHFPKAMDFGTEVIRGALSLGMKVEAYLFEGYWEDMRSIEAFYQANMECIKKLNTGYNSFCDRDSPVYTIPRNLPPTVVNDAMITDSVIGDGCILNRCKIKSTVVGMRTKIRDGAIIEDSVIMGSDVYQIEDGRESSIKSTSVPIGIGENTEIRKAIVDKNARIGKNVKIINKDNVEEGDREANGYIISGRIMVVLRSAEIPDNSIL</sequence>
<dbReference type="PANTHER" id="PTHR43523:SF17">
    <property type="entry name" value="INACTIVE GLUCOSE-1-PHOSPHATE ADENYLYLTRANSFERASE SMALL SUBUNIT 2, CHLOROPLASTIC"/>
    <property type="match status" value="1"/>
</dbReference>
<keyword evidence="9" id="KW-1185">Reference proteome</keyword>
<comment type="caution">
    <text evidence="8">The sequence shown here is derived from an EMBL/GenBank/DDBJ whole genome shotgun (WGS) entry which is preliminary data.</text>
</comment>
<dbReference type="GO" id="GO:0005524">
    <property type="term" value="F:ATP binding"/>
    <property type="evidence" value="ECO:0007669"/>
    <property type="project" value="UniProtKB-KW"/>
</dbReference>
<dbReference type="GO" id="GO:0051539">
    <property type="term" value="F:4 iron, 4 sulfur cluster binding"/>
    <property type="evidence" value="ECO:0007669"/>
    <property type="project" value="UniProtKB-KW"/>
</dbReference>
<evidence type="ECO:0000313" key="9">
    <source>
        <dbReference type="Proteomes" id="UP000593577"/>
    </source>
</evidence>
<evidence type="ECO:0000313" key="8">
    <source>
        <dbReference type="EMBL" id="MBA0677550.1"/>
    </source>
</evidence>
<dbReference type="InterPro" id="IPR005836">
    <property type="entry name" value="ADP_Glu_pyroP_CS"/>
</dbReference>
<keyword evidence="4" id="KW-0004">4Fe-4S</keyword>
<feature type="domain" description="Biotin and thiamin synthesis-associated" evidence="7">
    <location>
        <begin position="1"/>
        <end position="70"/>
    </location>
</feature>
<dbReference type="GO" id="GO:0005978">
    <property type="term" value="P:glycogen biosynthetic process"/>
    <property type="evidence" value="ECO:0007669"/>
    <property type="project" value="InterPro"/>
</dbReference>
<dbReference type="AlphaFoldDB" id="A0A7J8WRM9"/>
<dbReference type="InterPro" id="IPR005835">
    <property type="entry name" value="NTP_transferase_dom"/>
</dbReference>
<dbReference type="SUPFAM" id="SSF53448">
    <property type="entry name" value="Nucleotide-diphospho-sugar transferases"/>
    <property type="match status" value="1"/>
</dbReference>
<comment type="subunit">
    <text evidence="3">Heterotetramer.</text>
</comment>
<gene>
    <name evidence="8" type="ORF">Goari_018949</name>
</gene>
<evidence type="ECO:0000256" key="2">
    <source>
        <dbReference type="ARBA" id="ARBA00010443"/>
    </source>
</evidence>
<dbReference type="InterPro" id="IPR058240">
    <property type="entry name" value="rSAM_sf"/>
</dbReference>
<evidence type="ECO:0000259" key="7">
    <source>
        <dbReference type="SMART" id="SM00876"/>
    </source>
</evidence>
<name>A0A7J8WRM9_GOSAI</name>
<proteinExistence type="inferred from homology"/>
<dbReference type="SUPFAM" id="SSF102114">
    <property type="entry name" value="Radical SAM enzymes"/>
    <property type="match status" value="1"/>
</dbReference>
<dbReference type="PANTHER" id="PTHR43523">
    <property type="entry name" value="GLUCOSE-1-PHOSPHATE ADENYLYLTRANSFERASE-RELATED"/>
    <property type="match status" value="1"/>
</dbReference>
<accession>A0A7J8WRM9</accession>
<dbReference type="SUPFAM" id="SSF51161">
    <property type="entry name" value="Trimeric LpxA-like enzymes"/>
    <property type="match status" value="1"/>
</dbReference>
<dbReference type="GO" id="GO:0008878">
    <property type="term" value="F:glucose-1-phosphate adenylyltransferase activity"/>
    <property type="evidence" value="ECO:0007669"/>
    <property type="project" value="InterPro"/>
</dbReference>
<dbReference type="Pfam" id="PF00483">
    <property type="entry name" value="NTP_transferase"/>
    <property type="match status" value="1"/>
</dbReference>
<evidence type="ECO:0000256" key="5">
    <source>
        <dbReference type="ARBA" id="ARBA00022741"/>
    </source>
</evidence>
<organism evidence="8 9">
    <name type="scientific">Gossypium aridum</name>
    <name type="common">American cotton</name>
    <name type="synonym">Erioxylum aridum</name>
    <dbReference type="NCBI Taxonomy" id="34290"/>
    <lineage>
        <taxon>Eukaryota</taxon>
        <taxon>Viridiplantae</taxon>
        <taxon>Streptophyta</taxon>
        <taxon>Embryophyta</taxon>
        <taxon>Tracheophyta</taxon>
        <taxon>Spermatophyta</taxon>
        <taxon>Magnoliopsida</taxon>
        <taxon>eudicotyledons</taxon>
        <taxon>Gunneridae</taxon>
        <taxon>Pentapetalae</taxon>
        <taxon>rosids</taxon>
        <taxon>malvids</taxon>
        <taxon>Malvales</taxon>
        <taxon>Malvaceae</taxon>
        <taxon>Malvoideae</taxon>
        <taxon>Gossypium</taxon>
    </lineage>
</organism>
<reference evidence="8 9" key="1">
    <citation type="journal article" date="2019" name="Genome Biol. Evol.">
        <title>Insights into the evolution of the New World diploid cottons (Gossypium, subgenus Houzingenia) based on genome sequencing.</title>
        <authorList>
            <person name="Grover C.E."/>
            <person name="Arick M.A. 2nd"/>
            <person name="Thrash A."/>
            <person name="Conover J.L."/>
            <person name="Sanders W.S."/>
            <person name="Peterson D.G."/>
            <person name="Frelichowski J.E."/>
            <person name="Scheffler J.A."/>
            <person name="Scheffler B.E."/>
            <person name="Wendel J.F."/>
        </authorList>
    </citation>
    <scope>NUCLEOTIDE SEQUENCE [LARGE SCALE GENOMIC DNA]</scope>
    <source>
        <strain evidence="8">185</strain>
        <tissue evidence="8">Leaf</tissue>
    </source>
</reference>
<comment type="cofactor">
    <cofactor evidence="1">
        <name>[4Fe-4S] cluster</name>
        <dbReference type="ChEBI" id="CHEBI:49883"/>
    </cofactor>
</comment>
<dbReference type="Gene3D" id="2.160.10.10">
    <property type="entry name" value="Hexapeptide repeat proteins"/>
    <property type="match status" value="1"/>
</dbReference>
<keyword evidence="4" id="KW-0408">Iron</keyword>
<dbReference type="InterPro" id="IPR011004">
    <property type="entry name" value="Trimer_LpxA-like_sf"/>
</dbReference>
<dbReference type="InterPro" id="IPR010722">
    <property type="entry name" value="BATS_dom"/>
</dbReference>
<dbReference type="InterPro" id="IPR011831">
    <property type="entry name" value="ADP-Glc_PPase"/>
</dbReference>
<dbReference type="Gene3D" id="3.90.550.10">
    <property type="entry name" value="Spore Coat Polysaccharide Biosynthesis Protein SpsA, Chain A"/>
    <property type="match status" value="1"/>
</dbReference>
<dbReference type="Pfam" id="PF06968">
    <property type="entry name" value="BATS"/>
    <property type="match status" value="1"/>
</dbReference>
<dbReference type="CDD" id="cd02508">
    <property type="entry name" value="ADP_Glucose_PP"/>
    <property type="match status" value="1"/>
</dbReference>
<keyword evidence="6" id="KW-0067">ATP-binding</keyword>
<keyword evidence="4" id="KW-0479">Metal-binding</keyword>
<dbReference type="EMBL" id="JABFAA010000002">
    <property type="protein sequence ID" value="MBA0677550.1"/>
    <property type="molecule type" value="Genomic_DNA"/>
</dbReference>
<evidence type="ECO:0000256" key="4">
    <source>
        <dbReference type="ARBA" id="ARBA00022485"/>
    </source>
</evidence>
<dbReference type="PROSITE" id="PS00809">
    <property type="entry name" value="ADP_GLC_PYROPHOSPH_2"/>
    <property type="match status" value="1"/>
</dbReference>
<dbReference type="Proteomes" id="UP000593577">
    <property type="component" value="Unassembled WGS sequence"/>
</dbReference>
<dbReference type="Gene3D" id="3.20.20.70">
    <property type="entry name" value="Aldolase class I"/>
    <property type="match status" value="1"/>
</dbReference>
<evidence type="ECO:0000256" key="1">
    <source>
        <dbReference type="ARBA" id="ARBA00001966"/>
    </source>
</evidence>
<keyword evidence="5" id="KW-0547">Nucleotide-binding</keyword>
<protein>
    <recommendedName>
        <fullName evidence="7">Biotin and thiamin synthesis-associated domain-containing protein</fullName>
    </recommendedName>
</protein>
<dbReference type="InterPro" id="IPR013785">
    <property type="entry name" value="Aldolase_TIM"/>
</dbReference>
<dbReference type="CDD" id="cd04651">
    <property type="entry name" value="LbH_G1P_AT_C"/>
    <property type="match status" value="1"/>
</dbReference>
<dbReference type="SMART" id="SM00876">
    <property type="entry name" value="BATS"/>
    <property type="match status" value="1"/>
</dbReference>
<keyword evidence="4" id="KW-0411">Iron-sulfur</keyword>
<dbReference type="InterPro" id="IPR029044">
    <property type="entry name" value="Nucleotide-diphossugar_trans"/>
</dbReference>
<dbReference type="Pfam" id="PF25247">
    <property type="entry name" value="LbH_GLGC"/>
    <property type="match status" value="1"/>
</dbReference>